<name>A0A1F4ZD65_9BACT</name>
<dbReference type="PANTHER" id="PTHR44591:SF23">
    <property type="entry name" value="CHEY SUBFAMILY"/>
    <property type="match status" value="1"/>
</dbReference>
<dbReference type="AlphaFoldDB" id="A0A1F4ZD65"/>
<dbReference type="GO" id="GO:0000160">
    <property type="term" value="P:phosphorelay signal transduction system"/>
    <property type="evidence" value="ECO:0007669"/>
    <property type="project" value="InterPro"/>
</dbReference>
<reference evidence="4 5" key="1">
    <citation type="journal article" date="2016" name="Nat. Commun.">
        <title>Thousands of microbial genomes shed light on interconnected biogeochemical processes in an aquifer system.</title>
        <authorList>
            <person name="Anantharaman K."/>
            <person name="Brown C.T."/>
            <person name="Hug L.A."/>
            <person name="Sharon I."/>
            <person name="Castelle C.J."/>
            <person name="Probst A.J."/>
            <person name="Thomas B.C."/>
            <person name="Singh A."/>
            <person name="Wilkins M.J."/>
            <person name="Karaoz U."/>
            <person name="Brodie E.L."/>
            <person name="Williams K.H."/>
            <person name="Hubbard S.S."/>
            <person name="Banfield J.F."/>
        </authorList>
    </citation>
    <scope>NUCLEOTIDE SEQUENCE [LARGE SCALE GENOMIC DNA]</scope>
</reference>
<dbReference type="Pfam" id="PF00072">
    <property type="entry name" value="Response_reg"/>
    <property type="match status" value="1"/>
</dbReference>
<feature type="modified residue" description="4-aspartylphosphate" evidence="2">
    <location>
        <position position="56"/>
    </location>
</feature>
<dbReference type="SMART" id="SM00448">
    <property type="entry name" value="REC"/>
    <property type="match status" value="1"/>
</dbReference>
<feature type="domain" description="Response regulatory" evidence="3">
    <location>
        <begin position="7"/>
        <end position="123"/>
    </location>
</feature>
<dbReference type="CDD" id="cd00156">
    <property type="entry name" value="REC"/>
    <property type="match status" value="1"/>
</dbReference>
<gene>
    <name evidence="4" type="ORF">A2989_01915</name>
</gene>
<dbReference type="InterPro" id="IPR001789">
    <property type="entry name" value="Sig_transdc_resp-reg_receiver"/>
</dbReference>
<organism evidence="4 5">
    <name type="scientific">Candidatus Amesbacteria bacterium RIFCSPLOWO2_01_FULL_48_25</name>
    <dbReference type="NCBI Taxonomy" id="1797259"/>
    <lineage>
        <taxon>Bacteria</taxon>
        <taxon>Candidatus Amesiibacteriota</taxon>
    </lineage>
</organism>
<dbReference type="PROSITE" id="PS50110">
    <property type="entry name" value="RESPONSE_REGULATORY"/>
    <property type="match status" value="1"/>
</dbReference>
<evidence type="ECO:0000259" key="3">
    <source>
        <dbReference type="PROSITE" id="PS50110"/>
    </source>
</evidence>
<proteinExistence type="predicted"/>
<dbReference type="STRING" id="1797259.A2989_01915"/>
<protein>
    <recommendedName>
        <fullName evidence="3">Response regulatory domain-containing protein</fullName>
    </recommendedName>
</protein>
<dbReference type="Proteomes" id="UP000177080">
    <property type="component" value="Unassembled WGS sequence"/>
</dbReference>
<sequence>MDKPLRSILIIEDDPYVRRFYQRLFTLYDYHIDIAEDGPTGLAKAKENKPRLILLDILMPKMSGLDVLKALKADPETKNIEVIMLTNVSSDETIKAAASLGAGGFLIKSNTSEQELLAEINKHLLPT</sequence>
<dbReference type="Gene3D" id="3.40.50.2300">
    <property type="match status" value="1"/>
</dbReference>
<evidence type="ECO:0000256" key="2">
    <source>
        <dbReference type="PROSITE-ProRule" id="PRU00169"/>
    </source>
</evidence>
<comment type="caution">
    <text evidence="4">The sequence shown here is derived from an EMBL/GenBank/DDBJ whole genome shotgun (WGS) entry which is preliminary data.</text>
</comment>
<keyword evidence="1 2" id="KW-0597">Phosphoprotein</keyword>
<accession>A0A1F4ZD65</accession>
<dbReference type="InterPro" id="IPR011006">
    <property type="entry name" value="CheY-like_superfamily"/>
</dbReference>
<evidence type="ECO:0000313" key="5">
    <source>
        <dbReference type="Proteomes" id="UP000177080"/>
    </source>
</evidence>
<dbReference type="EMBL" id="MEXN01000002">
    <property type="protein sequence ID" value="OGD04213.1"/>
    <property type="molecule type" value="Genomic_DNA"/>
</dbReference>
<dbReference type="PANTHER" id="PTHR44591">
    <property type="entry name" value="STRESS RESPONSE REGULATOR PROTEIN 1"/>
    <property type="match status" value="1"/>
</dbReference>
<dbReference type="InterPro" id="IPR050595">
    <property type="entry name" value="Bact_response_regulator"/>
</dbReference>
<dbReference type="SUPFAM" id="SSF52172">
    <property type="entry name" value="CheY-like"/>
    <property type="match status" value="1"/>
</dbReference>
<evidence type="ECO:0000256" key="1">
    <source>
        <dbReference type="ARBA" id="ARBA00022553"/>
    </source>
</evidence>
<evidence type="ECO:0000313" key="4">
    <source>
        <dbReference type="EMBL" id="OGD04213.1"/>
    </source>
</evidence>